<dbReference type="AlphaFoldDB" id="H5SQG5"/>
<feature type="domain" description="Aldehyde oxidase/xanthine dehydrogenase a/b hammerhead" evidence="4">
    <location>
        <begin position="53"/>
        <end position="154"/>
    </location>
</feature>
<dbReference type="Pfam" id="PF01315">
    <property type="entry name" value="Ald_Xan_dh_C"/>
    <property type="match status" value="1"/>
</dbReference>
<dbReference type="SMART" id="SM01008">
    <property type="entry name" value="Ald_Xan_dh_C"/>
    <property type="match status" value="1"/>
</dbReference>
<dbReference type="PANTHER" id="PTHR11908:SF132">
    <property type="entry name" value="ALDEHYDE OXIDASE 1-RELATED"/>
    <property type="match status" value="1"/>
</dbReference>
<protein>
    <submittedName>
        <fullName evidence="5">Aldehyde oxidase and xanthine dehydrogenase, molybdopterin binding</fullName>
    </submittedName>
</protein>
<evidence type="ECO:0000259" key="4">
    <source>
        <dbReference type="SMART" id="SM01008"/>
    </source>
</evidence>
<dbReference type="Pfam" id="PF02738">
    <property type="entry name" value="MoCoBD_1"/>
    <property type="match status" value="1"/>
</dbReference>
<comment type="cofactor">
    <cofactor evidence="3">
        <name>Mo-molybdopterin cytosine dinucleotide</name>
        <dbReference type="ChEBI" id="CHEBI:71308"/>
    </cofactor>
</comment>
<dbReference type="EMBL" id="AP011800">
    <property type="protein sequence ID" value="BAL58401.1"/>
    <property type="molecule type" value="Genomic_DNA"/>
</dbReference>
<dbReference type="InterPro" id="IPR008274">
    <property type="entry name" value="AldOxase/xan_DH_MoCoBD1"/>
</dbReference>
<keyword evidence="2" id="KW-0560">Oxidoreductase</keyword>
<evidence type="ECO:0000313" key="5">
    <source>
        <dbReference type="EMBL" id="BAL58401.1"/>
    </source>
</evidence>
<dbReference type="Pfam" id="PF20256">
    <property type="entry name" value="MoCoBD_2"/>
    <property type="match status" value="1"/>
</dbReference>
<evidence type="ECO:0000256" key="2">
    <source>
        <dbReference type="ARBA" id="ARBA00023002"/>
    </source>
</evidence>
<dbReference type="InterPro" id="IPR036856">
    <property type="entry name" value="Ald_Oxase/Xan_DH_a/b_sf"/>
</dbReference>
<dbReference type="InterPro" id="IPR016208">
    <property type="entry name" value="Ald_Oxase/xanthine_DH-like"/>
</dbReference>
<dbReference type="FunFam" id="3.30.365.10:FF:000001">
    <property type="entry name" value="Xanthine dehydrogenase oxidase"/>
    <property type="match status" value="1"/>
</dbReference>
<dbReference type="PANTHER" id="PTHR11908">
    <property type="entry name" value="XANTHINE DEHYDROGENASE"/>
    <property type="match status" value="1"/>
</dbReference>
<dbReference type="InterPro" id="IPR037165">
    <property type="entry name" value="AldOxase/xan_DH_Mopterin-bd_sf"/>
</dbReference>
<dbReference type="Gene3D" id="3.90.1170.50">
    <property type="entry name" value="Aldehyde oxidase/xanthine dehydrogenase, a/b hammerhead"/>
    <property type="match status" value="1"/>
</dbReference>
<dbReference type="InterPro" id="IPR000674">
    <property type="entry name" value="Ald_Oxase/Xan_DH_a/b"/>
</dbReference>
<accession>H5SQG5</accession>
<name>H5SQG5_ACEAU</name>
<proteinExistence type="predicted"/>
<dbReference type="SUPFAM" id="SSF56003">
    <property type="entry name" value="Molybdenum cofactor-binding domain"/>
    <property type="match status" value="1"/>
</dbReference>
<organism evidence="5">
    <name type="scientific">Acetithermum autotrophicum</name>
    <dbReference type="NCBI Taxonomy" id="1446466"/>
    <lineage>
        <taxon>Bacteria</taxon>
        <taxon>Candidatus Bipolaricaulota</taxon>
        <taxon>Candidatus Acetithermum</taxon>
    </lineage>
</organism>
<dbReference type="InterPro" id="IPR046867">
    <property type="entry name" value="AldOxase/xan_DH_MoCoBD2"/>
</dbReference>
<dbReference type="GO" id="GO:0005506">
    <property type="term" value="F:iron ion binding"/>
    <property type="evidence" value="ECO:0007669"/>
    <property type="project" value="InterPro"/>
</dbReference>
<gene>
    <name evidence="5" type="ORF">HGMM_OP1C096</name>
</gene>
<evidence type="ECO:0000256" key="1">
    <source>
        <dbReference type="ARBA" id="ARBA00022505"/>
    </source>
</evidence>
<reference evidence="5" key="1">
    <citation type="journal article" date="2005" name="Environ. Microbiol.">
        <title>Genetic and functional properties of uncultivated thermophilic crenarchaeotes from a subsurface gold mine as revealed by analysis of genome fragments.</title>
        <authorList>
            <person name="Nunoura T."/>
            <person name="Hirayama H."/>
            <person name="Takami H."/>
            <person name="Oida H."/>
            <person name="Nishi S."/>
            <person name="Shimamura S."/>
            <person name="Suzuki Y."/>
            <person name="Inagaki F."/>
            <person name="Takai K."/>
            <person name="Nealson K.H."/>
            <person name="Horikoshi K."/>
        </authorList>
    </citation>
    <scope>NUCLEOTIDE SEQUENCE</scope>
</reference>
<keyword evidence="1" id="KW-0500">Molybdenum</keyword>
<evidence type="ECO:0000256" key="3">
    <source>
        <dbReference type="ARBA" id="ARBA00053029"/>
    </source>
</evidence>
<dbReference type="GO" id="GO:0016491">
    <property type="term" value="F:oxidoreductase activity"/>
    <property type="evidence" value="ECO:0007669"/>
    <property type="project" value="UniProtKB-KW"/>
</dbReference>
<reference evidence="5" key="2">
    <citation type="journal article" date="2012" name="PLoS ONE">
        <title>A Deeply Branching Thermophilic Bacterium with an Ancient Acetyl-CoA Pathway Dominates a Subsurface Ecosystem.</title>
        <authorList>
            <person name="Takami H."/>
            <person name="Noguchi H."/>
            <person name="Takaki Y."/>
            <person name="Uchiyama I."/>
            <person name="Toyoda A."/>
            <person name="Nishi S."/>
            <person name="Chee G.-J."/>
            <person name="Arai W."/>
            <person name="Nunoura T."/>
            <person name="Itoh T."/>
            <person name="Hattori M."/>
            <person name="Takai K."/>
        </authorList>
    </citation>
    <scope>NUCLEOTIDE SEQUENCE</scope>
</reference>
<dbReference type="Gene3D" id="3.30.365.10">
    <property type="entry name" value="Aldehyde oxidase/xanthine dehydrogenase, molybdopterin binding domain"/>
    <property type="match status" value="4"/>
</dbReference>
<sequence length="767" mass="83284">MPKVIKTKTEFEGRVLEEYVVVEGEGLSPWDAHTALKFVGKKTQRIDGPERVTGKAVYTADVQLPGMLYGKILRSPHPHAKIKKIDTRKAERLPGVRAVLSFKNTPKISFRRQTFIFDEIVRYVGDEVACVIADTEEIAQDALELIEVEYEVLPFVLDPEEALQPNAPKLYPDGNLLNGQPEVYQRGDLDQGFAQADVVVEGTFRVQCALHNCMETHGSVALWEGDSLTVWDSTQHIFGVREGLARLLGLPLHKVRVIKKYMGGGFGSKNNLGKYTVIAALAAKMTGRPVKIILDRHEENLSAGNRPSSVQHLKIGAKRDGTLTALALKAIVTAGAYCLWPPSLGGPARELYACPHVKTEQHTVFTNTGPLSAFRAPGYVEGTFALESMMDELAKKLAIDPLELRLKNYTEIDQTTGRPYSTKGLREAYERGAKLFGWERPLPDAERGVGARGLGPRLRGVGMASQIWSGNGMPPAYAIVKINPDGTATVVTGTQDIGTGTKTILAQIAAEELGFPIEKISVELGDTQLGLYAPLSAGSMTVASVGPAVRVAAHDAKAQLLDVTAQVLEVPRESLTISDGLVHSAALKDPIAVKEVLKNLENFMIIGRGAREPNPEDVTVNTFGVQFAEVTVDTETGEVKVERIVAVHDSGRVINPLTLSSQIEGGIIQGLGYALFEQRVVDRNTGVILTDNLENYKVPTALDVPRIVFEMIDRPDPRANNLGAKGVGEPPIIPTAAAIANAVANALGVRIYELPITRDKILKVLRR</sequence>
<dbReference type="SUPFAM" id="SSF54665">
    <property type="entry name" value="CO dehydrogenase molybdoprotein N-domain-like"/>
    <property type="match status" value="1"/>
</dbReference>